<name>A0ABW7ES79_9BURK</name>
<dbReference type="InterPro" id="IPR025277">
    <property type="entry name" value="Apiosidase-like_cat_dom"/>
</dbReference>
<dbReference type="SUPFAM" id="SSF51445">
    <property type="entry name" value="(Trans)glycosidases"/>
    <property type="match status" value="1"/>
</dbReference>
<proteinExistence type="predicted"/>
<feature type="domain" description="Apiosidase-like catalytic" evidence="2">
    <location>
        <begin position="46"/>
        <end position="410"/>
    </location>
</feature>
<evidence type="ECO:0000313" key="4">
    <source>
        <dbReference type="Proteomes" id="UP001606300"/>
    </source>
</evidence>
<evidence type="ECO:0000313" key="3">
    <source>
        <dbReference type="EMBL" id="MFG6416164.1"/>
    </source>
</evidence>
<evidence type="ECO:0000259" key="2">
    <source>
        <dbReference type="Pfam" id="PF13204"/>
    </source>
</evidence>
<dbReference type="RefSeq" id="WP_394472233.1">
    <property type="nucleotide sequence ID" value="NZ_JBIGHY010000008.1"/>
</dbReference>
<accession>A0ABW7ES79</accession>
<comment type="caution">
    <text evidence="3">The sequence shown here is derived from an EMBL/GenBank/DDBJ whole genome shotgun (WGS) entry which is preliminary data.</text>
</comment>
<sequence>MTAPFLRALARAASPVICLLALAAAAPLACAAGDASPVAPLQVAPNRHHLQQPDGTPFLWLGDTAWGMVQYLKREEVDAYLDQRKQLGFTVIQTVAHWYPHGGGLKSGPANLPNAYGFRPFAGSDDAPDTARPLVVPGGTPDAPNDYWDHADYIVRAVRQRGMVLGLLPVWARAYLAASSEGSRRLYDATTAASFGAFLGQRYREQPHIVWILGGDTRPFSQGYDKNQRPSRFDARPLVRAMAEGIGRGVTGRPLAWNRPDPAWDRLLMTYHPDGDAPYSSSVSLHDDAWLDANGVEVWRQLEQVHAAMLADYQRDTPAKPSLFLEGSYEYGSYRHECGWVTPVMVRRQLYHSFFGGGAGHTYGAGPVWAMRGQGGDYNCGYTWQQALHFPGAAQASGVAKGILQAHAWWRWVPHGALIDGVGEGESLKTAVLDDTGARALVYFSNRSATLVRNVLSGAAAATWVDPRDGREVKAAPFAKDETRAQLPPAGWEDALLVLQRQP</sequence>
<feature type="chain" id="PRO_5045223234" evidence="1">
    <location>
        <begin position="32"/>
        <end position="503"/>
    </location>
</feature>
<gene>
    <name evidence="3" type="ORF">ACG02S_19915</name>
</gene>
<reference evidence="3 4" key="1">
    <citation type="submission" date="2024-09" db="EMBL/GenBank/DDBJ databases">
        <title>Novel species of the genus Pelomonas and Roseateles isolated from streams.</title>
        <authorList>
            <person name="Lu H."/>
        </authorList>
    </citation>
    <scope>NUCLEOTIDE SEQUENCE [LARGE SCALE GENOMIC DNA]</scope>
    <source>
        <strain evidence="3 4">DC23W</strain>
    </source>
</reference>
<dbReference type="InterPro" id="IPR017853">
    <property type="entry name" value="GH"/>
</dbReference>
<protein>
    <submittedName>
        <fullName evidence="3">DUF4038 domain-containing protein</fullName>
    </submittedName>
</protein>
<dbReference type="PANTHER" id="PTHR37836:SF2">
    <property type="entry name" value="DUF4038 DOMAIN-CONTAINING PROTEIN"/>
    <property type="match status" value="1"/>
</dbReference>
<dbReference type="Proteomes" id="UP001606300">
    <property type="component" value="Unassembled WGS sequence"/>
</dbReference>
<feature type="signal peptide" evidence="1">
    <location>
        <begin position="1"/>
        <end position="31"/>
    </location>
</feature>
<dbReference type="Gene3D" id="3.20.20.80">
    <property type="entry name" value="Glycosidases"/>
    <property type="match status" value="1"/>
</dbReference>
<dbReference type="Pfam" id="PF13204">
    <property type="entry name" value="Apiosidase"/>
    <property type="match status" value="1"/>
</dbReference>
<organism evidence="3 4">
    <name type="scientific">Pelomonas dachongensis</name>
    <dbReference type="NCBI Taxonomy" id="3299029"/>
    <lineage>
        <taxon>Bacteria</taxon>
        <taxon>Pseudomonadati</taxon>
        <taxon>Pseudomonadota</taxon>
        <taxon>Betaproteobacteria</taxon>
        <taxon>Burkholderiales</taxon>
        <taxon>Sphaerotilaceae</taxon>
        <taxon>Roseateles</taxon>
    </lineage>
</organism>
<dbReference type="EMBL" id="JBIGHY010000008">
    <property type="protein sequence ID" value="MFG6416164.1"/>
    <property type="molecule type" value="Genomic_DNA"/>
</dbReference>
<keyword evidence="4" id="KW-1185">Reference proteome</keyword>
<evidence type="ECO:0000256" key="1">
    <source>
        <dbReference type="SAM" id="SignalP"/>
    </source>
</evidence>
<dbReference type="PANTHER" id="PTHR37836">
    <property type="entry name" value="LMO1036 PROTEIN"/>
    <property type="match status" value="1"/>
</dbReference>
<keyword evidence="1" id="KW-0732">Signal</keyword>